<sequence>MTTFDISYPQFPKWIYDHLNQVTDDFWCSKSVLTGLLQSELHS</sequence>
<accession>A0A0A9T182</accession>
<protein>
    <submittedName>
        <fullName evidence="1">Uncharacterized protein</fullName>
    </submittedName>
</protein>
<reference evidence="1" key="1">
    <citation type="submission" date="2014-09" db="EMBL/GenBank/DDBJ databases">
        <authorList>
            <person name="Magalhaes I.L.F."/>
            <person name="Oliveira U."/>
            <person name="Santos F.R."/>
            <person name="Vidigal T.H.D.A."/>
            <person name="Brescovit A.D."/>
            <person name="Santos A.J."/>
        </authorList>
    </citation>
    <scope>NUCLEOTIDE SEQUENCE</scope>
    <source>
        <tissue evidence="1">Shoot tissue taken approximately 20 cm above the soil surface</tissue>
    </source>
</reference>
<proteinExistence type="predicted"/>
<dbReference type="EMBL" id="GBRH01178508">
    <property type="protein sequence ID" value="JAE19388.1"/>
    <property type="molecule type" value="Transcribed_RNA"/>
</dbReference>
<organism evidence="1">
    <name type="scientific">Arundo donax</name>
    <name type="common">Giant reed</name>
    <name type="synonym">Donax arundinaceus</name>
    <dbReference type="NCBI Taxonomy" id="35708"/>
    <lineage>
        <taxon>Eukaryota</taxon>
        <taxon>Viridiplantae</taxon>
        <taxon>Streptophyta</taxon>
        <taxon>Embryophyta</taxon>
        <taxon>Tracheophyta</taxon>
        <taxon>Spermatophyta</taxon>
        <taxon>Magnoliopsida</taxon>
        <taxon>Liliopsida</taxon>
        <taxon>Poales</taxon>
        <taxon>Poaceae</taxon>
        <taxon>PACMAD clade</taxon>
        <taxon>Arundinoideae</taxon>
        <taxon>Arundineae</taxon>
        <taxon>Arundo</taxon>
    </lineage>
</organism>
<name>A0A0A9T182_ARUDO</name>
<evidence type="ECO:0000313" key="1">
    <source>
        <dbReference type="EMBL" id="JAE19388.1"/>
    </source>
</evidence>
<dbReference type="AlphaFoldDB" id="A0A0A9T182"/>
<reference evidence="1" key="2">
    <citation type="journal article" date="2015" name="Data Brief">
        <title>Shoot transcriptome of the giant reed, Arundo donax.</title>
        <authorList>
            <person name="Barrero R.A."/>
            <person name="Guerrero F.D."/>
            <person name="Moolhuijzen P."/>
            <person name="Goolsby J.A."/>
            <person name="Tidwell J."/>
            <person name="Bellgard S.E."/>
            <person name="Bellgard M.I."/>
        </authorList>
    </citation>
    <scope>NUCLEOTIDE SEQUENCE</scope>
    <source>
        <tissue evidence="1">Shoot tissue taken approximately 20 cm above the soil surface</tissue>
    </source>
</reference>